<feature type="binding site" evidence="14">
    <location>
        <begin position="62"/>
        <end position="65"/>
    </location>
    <ligand>
        <name>substrate</name>
    </ligand>
</feature>
<evidence type="ECO:0000256" key="5">
    <source>
        <dbReference type="ARBA" id="ARBA00011245"/>
    </source>
</evidence>
<dbReference type="PANTHER" id="PTHR11406">
    <property type="entry name" value="PHOSPHOGLYCERATE KINASE"/>
    <property type="match status" value="1"/>
</dbReference>
<keyword evidence="8 16" id="KW-0808">Transferase</keyword>
<keyword evidence="7" id="KW-0963">Cytoplasm</keyword>
<reference evidence="18" key="1">
    <citation type="submission" date="2023-03" db="EMBL/GenBank/DDBJ databases">
        <authorList>
            <person name="Steffen K."/>
            <person name="Cardenas P."/>
        </authorList>
    </citation>
    <scope>NUCLEOTIDE SEQUENCE</scope>
</reference>
<evidence type="ECO:0000256" key="7">
    <source>
        <dbReference type="ARBA" id="ARBA00022490"/>
    </source>
</evidence>
<keyword evidence="12" id="KW-0460">Magnesium</keyword>
<evidence type="ECO:0000313" key="19">
    <source>
        <dbReference type="Proteomes" id="UP001174909"/>
    </source>
</evidence>
<evidence type="ECO:0000256" key="2">
    <source>
        <dbReference type="ARBA" id="ARBA00001946"/>
    </source>
</evidence>
<dbReference type="FunFam" id="3.40.50.1260:FF:000006">
    <property type="entry name" value="Phosphoglycerate kinase"/>
    <property type="match status" value="1"/>
</dbReference>
<name>A0AA35WL56_GEOBA</name>
<comment type="pathway">
    <text evidence="3 16">Carbohydrate degradation; glycolysis; pyruvate from D-glyceraldehyde 3-phosphate: step 2/5.</text>
</comment>
<dbReference type="InterPro" id="IPR001576">
    <property type="entry name" value="Phosphoglycerate_kinase"/>
</dbReference>
<dbReference type="PIRSF" id="PIRSF000724">
    <property type="entry name" value="Pgk"/>
    <property type="match status" value="1"/>
</dbReference>
<evidence type="ECO:0000256" key="3">
    <source>
        <dbReference type="ARBA" id="ARBA00004838"/>
    </source>
</evidence>
<dbReference type="PRINTS" id="PR00477">
    <property type="entry name" value="PHGLYCKINASE"/>
</dbReference>
<evidence type="ECO:0000256" key="13">
    <source>
        <dbReference type="ARBA" id="ARBA00023152"/>
    </source>
</evidence>
<feature type="binding site" evidence="14">
    <location>
        <position position="121"/>
    </location>
    <ligand>
        <name>(2R)-3-phosphoglycerate</name>
        <dbReference type="ChEBI" id="CHEBI:58272"/>
    </ligand>
</feature>
<dbReference type="InterPro" id="IPR015824">
    <property type="entry name" value="Phosphoglycerate_kinase_N"/>
</dbReference>
<evidence type="ECO:0000256" key="9">
    <source>
        <dbReference type="ARBA" id="ARBA00022741"/>
    </source>
</evidence>
<feature type="binding site" evidence="14">
    <location>
        <position position="39"/>
    </location>
    <ligand>
        <name>(2R)-3-phosphoglycerate</name>
        <dbReference type="ChEBI" id="CHEBI:58272"/>
    </ligand>
</feature>
<comment type="similarity">
    <text evidence="4 16">Belongs to the phosphoglycerate kinase family.</text>
</comment>
<dbReference type="InterPro" id="IPR036043">
    <property type="entry name" value="Phosphoglycerate_kinase_sf"/>
</dbReference>
<keyword evidence="13" id="KW-0324">Glycolysis</keyword>
<dbReference type="EMBL" id="CASHTH010001687">
    <property type="protein sequence ID" value="CAI8018400.1"/>
    <property type="molecule type" value="Genomic_DNA"/>
</dbReference>
<keyword evidence="11 15" id="KW-0067">ATP-binding</keyword>
<gene>
    <name evidence="18" type="ORF">GBAR_LOCUS11160</name>
</gene>
<dbReference type="GO" id="GO:0006096">
    <property type="term" value="P:glycolytic process"/>
    <property type="evidence" value="ECO:0007669"/>
    <property type="project" value="UniProtKB-KW"/>
</dbReference>
<dbReference type="Gene3D" id="3.40.50.1260">
    <property type="entry name" value="Phosphoglycerate kinase, N-terminal domain"/>
    <property type="match status" value="2"/>
</dbReference>
<feature type="binding site" evidence="15">
    <location>
        <position position="204"/>
    </location>
    <ligand>
        <name>ATP</name>
        <dbReference type="ChEBI" id="CHEBI:30616"/>
    </ligand>
</feature>
<comment type="subunit">
    <text evidence="5 17">Monomer.</text>
</comment>
<evidence type="ECO:0000313" key="18">
    <source>
        <dbReference type="EMBL" id="CAI8018400.1"/>
    </source>
</evidence>
<keyword evidence="19" id="KW-1185">Reference proteome</keyword>
<evidence type="ECO:0000256" key="4">
    <source>
        <dbReference type="ARBA" id="ARBA00008982"/>
    </source>
</evidence>
<dbReference type="EC" id="2.7.2.3" evidence="6 16"/>
<proteinExistence type="inferred from homology"/>
<evidence type="ECO:0000256" key="11">
    <source>
        <dbReference type="ARBA" id="ARBA00022840"/>
    </source>
</evidence>
<feature type="binding site" evidence="14">
    <location>
        <begin position="21"/>
        <end position="23"/>
    </location>
    <ligand>
        <name>substrate</name>
    </ligand>
</feature>
<dbReference type="SUPFAM" id="SSF53748">
    <property type="entry name" value="Phosphoglycerate kinase"/>
    <property type="match status" value="1"/>
</dbReference>
<dbReference type="GO" id="GO:0004618">
    <property type="term" value="F:phosphoglycerate kinase activity"/>
    <property type="evidence" value="ECO:0007669"/>
    <property type="project" value="UniProtKB-EC"/>
</dbReference>
<evidence type="ECO:0000256" key="6">
    <source>
        <dbReference type="ARBA" id="ARBA00013061"/>
    </source>
</evidence>
<dbReference type="AlphaFoldDB" id="A0AA35WL56"/>
<dbReference type="PROSITE" id="PS00111">
    <property type="entry name" value="PGLYCERATE_KINASE"/>
    <property type="match status" value="1"/>
</dbReference>
<dbReference type="HAMAP" id="MF_00145">
    <property type="entry name" value="Phosphoglyc_kinase"/>
    <property type="match status" value="1"/>
</dbReference>
<evidence type="ECO:0000256" key="10">
    <source>
        <dbReference type="ARBA" id="ARBA00022777"/>
    </source>
</evidence>
<organism evidence="18 19">
    <name type="scientific">Geodia barretti</name>
    <name type="common">Barrett's horny sponge</name>
    <dbReference type="NCBI Taxonomy" id="519541"/>
    <lineage>
        <taxon>Eukaryota</taxon>
        <taxon>Metazoa</taxon>
        <taxon>Porifera</taxon>
        <taxon>Demospongiae</taxon>
        <taxon>Heteroscleromorpha</taxon>
        <taxon>Tetractinellida</taxon>
        <taxon>Astrophorina</taxon>
        <taxon>Geodiidae</taxon>
        <taxon>Geodia</taxon>
    </lineage>
</organism>
<protein>
    <recommendedName>
        <fullName evidence="6 16">Phosphoglycerate kinase</fullName>
        <ecNumber evidence="6 16">2.7.2.3</ecNumber>
    </recommendedName>
</protein>
<dbReference type="Pfam" id="PF00162">
    <property type="entry name" value="PGK"/>
    <property type="match status" value="1"/>
</dbReference>
<evidence type="ECO:0000256" key="16">
    <source>
        <dbReference type="RuleBase" id="RU000532"/>
    </source>
</evidence>
<dbReference type="Proteomes" id="UP001174909">
    <property type="component" value="Unassembled WGS sequence"/>
</dbReference>
<evidence type="ECO:0000256" key="14">
    <source>
        <dbReference type="PIRSR" id="PIRSR000724-1"/>
    </source>
</evidence>
<dbReference type="InterPro" id="IPR015911">
    <property type="entry name" value="Phosphoglycerate_kinase_CS"/>
</dbReference>
<evidence type="ECO:0000256" key="15">
    <source>
        <dbReference type="PIRSR" id="PIRSR000724-2"/>
    </source>
</evidence>
<dbReference type="GO" id="GO:0005524">
    <property type="term" value="F:ATP binding"/>
    <property type="evidence" value="ECO:0007669"/>
    <property type="project" value="UniProtKB-KW"/>
</dbReference>
<dbReference type="PANTHER" id="PTHR11406:SF23">
    <property type="entry name" value="PHOSPHOGLYCERATE KINASE 1, CHLOROPLASTIC-RELATED"/>
    <property type="match status" value="1"/>
</dbReference>
<comment type="catalytic activity">
    <reaction evidence="1 16">
        <text>(2R)-3-phosphoglycerate + ATP = (2R)-3-phospho-glyceroyl phosphate + ADP</text>
        <dbReference type="Rhea" id="RHEA:14801"/>
        <dbReference type="ChEBI" id="CHEBI:30616"/>
        <dbReference type="ChEBI" id="CHEBI:57604"/>
        <dbReference type="ChEBI" id="CHEBI:58272"/>
        <dbReference type="ChEBI" id="CHEBI:456216"/>
        <dbReference type="EC" id="2.7.2.3"/>
    </reaction>
</comment>
<accession>A0AA35WL56</accession>
<comment type="cofactor">
    <cofactor evidence="2">
        <name>Mg(2+)</name>
        <dbReference type="ChEBI" id="CHEBI:18420"/>
    </cofactor>
</comment>
<comment type="caution">
    <text evidence="18">The sequence shown here is derived from an EMBL/GenBank/DDBJ whole genome shotgun (WGS) entry which is preliminary data.</text>
</comment>
<evidence type="ECO:0000256" key="12">
    <source>
        <dbReference type="ARBA" id="ARBA00022842"/>
    </source>
</evidence>
<dbReference type="GO" id="GO:0006094">
    <property type="term" value="P:gluconeogenesis"/>
    <property type="evidence" value="ECO:0007669"/>
    <property type="project" value="TreeGrafter"/>
</dbReference>
<feature type="binding site" evidence="15">
    <location>
        <position position="327"/>
    </location>
    <ligand>
        <name>ATP</name>
        <dbReference type="ChEBI" id="CHEBI:30616"/>
    </ligand>
</feature>
<dbReference type="GO" id="GO:0005829">
    <property type="term" value="C:cytosol"/>
    <property type="evidence" value="ECO:0007669"/>
    <property type="project" value="TreeGrafter"/>
</dbReference>
<dbReference type="FunFam" id="3.40.50.1260:FF:000031">
    <property type="entry name" value="Phosphoglycerate kinase 1"/>
    <property type="match status" value="1"/>
</dbReference>
<sequence length="398" mass="42037">MTKRALPQLDVNGKTVLVRVDFNVPIEQGAEFIANYDHRLRATLPTIEYLLERQCKVVLCSHLGRPRGKVDESLRLAPVGERLATLLGRPVTPLDECVGPAVARKVSVMSPGDVCLLENLRFHQGEEGNDEGFSAQLASLADCFVMDAFAVAHRAHASTVGVPRHLPTAMGLLTQREVESLSIALENPDRPLAALMGGAKVSDKILVLENLLSRLDHLFIGGGMAVTFLAAAGKSVGASAVETDRLDFARVVIDRTQAAGVTVHLPDDLVVANRFDPNPSSVDTVLVDNVPDGWYIMDIGQGAASAFAAALADCKTILWNGPMGVFEMEQFSVGTREVANSIAELADATTVVGGGSTAEAVEALGLMGSMTHVSTGGGASLEFLEGRILPGIAAIPDV</sequence>
<feature type="binding site" evidence="14">
    <location>
        <position position="154"/>
    </location>
    <ligand>
        <name>(2R)-3-phosphoglycerate</name>
        <dbReference type="ChEBI" id="CHEBI:58272"/>
    </ligand>
</feature>
<evidence type="ECO:0000256" key="17">
    <source>
        <dbReference type="RuleBase" id="RU000696"/>
    </source>
</evidence>
<evidence type="ECO:0000256" key="1">
    <source>
        <dbReference type="ARBA" id="ARBA00000642"/>
    </source>
</evidence>
<evidence type="ECO:0000256" key="8">
    <source>
        <dbReference type="ARBA" id="ARBA00022679"/>
    </source>
</evidence>
<dbReference type="GO" id="GO:0043531">
    <property type="term" value="F:ADP binding"/>
    <property type="evidence" value="ECO:0007669"/>
    <property type="project" value="TreeGrafter"/>
</dbReference>
<keyword evidence="10 16" id="KW-0418">Kinase</keyword>
<keyword evidence="9" id="KW-0547">Nucleotide-binding</keyword>